<keyword evidence="11" id="KW-0472">Membrane</keyword>
<evidence type="ECO:0000256" key="19">
    <source>
        <dbReference type="ARBA" id="ARBA00047588"/>
    </source>
</evidence>
<evidence type="ECO:0000256" key="11">
    <source>
        <dbReference type="ARBA" id="ARBA00023136"/>
    </source>
</evidence>
<keyword evidence="10" id="KW-0443">Lipid metabolism</keyword>
<dbReference type="InterPro" id="IPR006683">
    <property type="entry name" value="Thioestr_dom"/>
</dbReference>
<keyword evidence="5" id="KW-0963">Cytoplasm</keyword>
<comment type="catalytic activity">
    <reaction evidence="14">
        <text>(9Z)-octadecenoyl-CoA + H2O = (9Z)-octadecenoate + CoA + H(+)</text>
        <dbReference type="Rhea" id="RHEA:40139"/>
        <dbReference type="ChEBI" id="CHEBI:15377"/>
        <dbReference type="ChEBI" id="CHEBI:15378"/>
        <dbReference type="ChEBI" id="CHEBI:30823"/>
        <dbReference type="ChEBI" id="CHEBI:57287"/>
        <dbReference type="ChEBI" id="CHEBI:57387"/>
    </reaction>
    <physiologicalReaction direction="left-to-right" evidence="14">
        <dbReference type="Rhea" id="RHEA:40140"/>
    </physiologicalReaction>
</comment>
<reference evidence="25 26" key="1">
    <citation type="submission" date="2019-05" db="EMBL/GenBank/DDBJ databases">
        <title>Psychrobacillus vulpis sp. nov., a new species isolated from feces of a red fox that inhabits in The Tablas de Daimiel Natural Park, Albacete, Spain.</title>
        <authorList>
            <person name="Rodriguez M."/>
            <person name="Reina J.C."/>
            <person name="Bejar V."/>
            <person name="Llamas I."/>
        </authorList>
    </citation>
    <scope>NUCLEOTIDE SEQUENCE [LARGE SCALE GENOMIC DNA]</scope>
    <source>
        <strain evidence="25 26">NHI-2</strain>
    </source>
</reference>
<dbReference type="GO" id="GO:0006631">
    <property type="term" value="P:fatty acid metabolic process"/>
    <property type="evidence" value="ECO:0007669"/>
    <property type="project" value="UniProtKB-KW"/>
</dbReference>
<protein>
    <recommendedName>
        <fullName evidence="17">Acyl-coenzyme A thioesterase THEM4</fullName>
        <ecNumber evidence="16">3.1.2.2</ecNumber>
    </recommendedName>
    <alternativeName>
        <fullName evidence="18">Thioesterase superfamily member 4</fullName>
    </alternativeName>
</protein>
<comment type="caution">
    <text evidence="25">The sequence shown here is derived from an EMBL/GenBank/DDBJ whole genome shotgun (WGS) entry which is preliminary data.</text>
</comment>
<name>A0A544SPE1_9BACI</name>
<dbReference type="EC" id="3.1.2.2" evidence="16"/>
<accession>A0A544SPE1</accession>
<evidence type="ECO:0000256" key="13">
    <source>
        <dbReference type="ARBA" id="ARBA00035852"/>
    </source>
</evidence>
<comment type="catalytic activity">
    <reaction evidence="13">
        <text>(5Z,8Z,11Z,14Z)-eicosatetraenoyl-CoA + H2O = (5Z,8Z,11Z,14Z)-eicosatetraenoate + CoA + H(+)</text>
        <dbReference type="Rhea" id="RHEA:40151"/>
        <dbReference type="ChEBI" id="CHEBI:15377"/>
        <dbReference type="ChEBI" id="CHEBI:15378"/>
        <dbReference type="ChEBI" id="CHEBI:32395"/>
        <dbReference type="ChEBI" id="CHEBI:57287"/>
        <dbReference type="ChEBI" id="CHEBI:57368"/>
    </reaction>
    <physiologicalReaction direction="left-to-right" evidence="13">
        <dbReference type="Rhea" id="RHEA:40152"/>
    </physiologicalReaction>
</comment>
<dbReference type="SUPFAM" id="SSF54637">
    <property type="entry name" value="Thioesterase/thiol ester dehydrase-isomerase"/>
    <property type="match status" value="1"/>
</dbReference>
<comment type="subcellular location">
    <subcellularLocation>
        <location evidence="3">Cell projection</location>
        <location evidence="3">Ruffle membrane</location>
    </subcellularLocation>
    <subcellularLocation>
        <location evidence="2">Cytoplasm</location>
    </subcellularLocation>
    <subcellularLocation>
        <location evidence="1">Membrane</location>
        <topology evidence="1">Peripheral membrane protein</topology>
    </subcellularLocation>
</comment>
<evidence type="ECO:0000256" key="7">
    <source>
        <dbReference type="ARBA" id="ARBA00022801"/>
    </source>
</evidence>
<evidence type="ECO:0000256" key="8">
    <source>
        <dbReference type="ARBA" id="ARBA00022832"/>
    </source>
</evidence>
<keyword evidence="26" id="KW-1185">Reference proteome</keyword>
<evidence type="ECO:0000256" key="18">
    <source>
        <dbReference type="ARBA" id="ARBA00043210"/>
    </source>
</evidence>
<dbReference type="CDD" id="cd03443">
    <property type="entry name" value="PaaI_thioesterase"/>
    <property type="match status" value="1"/>
</dbReference>
<gene>
    <name evidence="25" type="ORF">FG383_18395</name>
</gene>
<keyword evidence="12" id="KW-0966">Cell projection</keyword>
<dbReference type="AlphaFoldDB" id="A0A544SPE1"/>
<comment type="catalytic activity">
    <reaction evidence="23">
        <text>tetradecanoyl-CoA + H2O = tetradecanoate + CoA + H(+)</text>
        <dbReference type="Rhea" id="RHEA:40119"/>
        <dbReference type="ChEBI" id="CHEBI:15377"/>
        <dbReference type="ChEBI" id="CHEBI:15378"/>
        <dbReference type="ChEBI" id="CHEBI:30807"/>
        <dbReference type="ChEBI" id="CHEBI:57287"/>
        <dbReference type="ChEBI" id="CHEBI:57385"/>
    </reaction>
    <physiologicalReaction direction="left-to-right" evidence="23">
        <dbReference type="Rhea" id="RHEA:40120"/>
    </physiologicalReaction>
</comment>
<dbReference type="PANTHER" id="PTHR12418:SF19">
    <property type="entry name" value="ACYL-COENZYME A THIOESTERASE THEM4"/>
    <property type="match status" value="1"/>
</dbReference>
<dbReference type="GO" id="GO:0005737">
    <property type="term" value="C:cytoplasm"/>
    <property type="evidence" value="ECO:0007669"/>
    <property type="project" value="UniProtKB-SubCell"/>
</dbReference>
<dbReference type="Pfam" id="PF03061">
    <property type="entry name" value="4HBT"/>
    <property type="match status" value="1"/>
</dbReference>
<evidence type="ECO:0000256" key="17">
    <source>
        <dbReference type="ARBA" id="ARBA00040123"/>
    </source>
</evidence>
<keyword evidence="9" id="KW-0809">Transit peptide</keyword>
<evidence type="ECO:0000256" key="16">
    <source>
        <dbReference type="ARBA" id="ARBA00038848"/>
    </source>
</evidence>
<comment type="catalytic activity">
    <reaction evidence="22">
        <text>dodecanoyl-CoA + H2O = dodecanoate + CoA + H(+)</text>
        <dbReference type="Rhea" id="RHEA:30135"/>
        <dbReference type="ChEBI" id="CHEBI:15377"/>
        <dbReference type="ChEBI" id="CHEBI:15378"/>
        <dbReference type="ChEBI" id="CHEBI:18262"/>
        <dbReference type="ChEBI" id="CHEBI:57287"/>
        <dbReference type="ChEBI" id="CHEBI:57375"/>
    </reaction>
    <physiologicalReaction direction="left-to-right" evidence="22">
        <dbReference type="Rhea" id="RHEA:30136"/>
    </physiologicalReaction>
</comment>
<dbReference type="Gene3D" id="3.10.129.10">
    <property type="entry name" value="Hotdog Thioesterase"/>
    <property type="match status" value="1"/>
</dbReference>
<dbReference type="GO" id="GO:0016020">
    <property type="term" value="C:membrane"/>
    <property type="evidence" value="ECO:0007669"/>
    <property type="project" value="UniProtKB-SubCell"/>
</dbReference>
<evidence type="ECO:0000256" key="3">
    <source>
        <dbReference type="ARBA" id="ARBA00004632"/>
    </source>
</evidence>
<evidence type="ECO:0000313" key="25">
    <source>
        <dbReference type="EMBL" id="TQR07078.1"/>
    </source>
</evidence>
<comment type="similarity">
    <text evidence="15">Belongs to the THEM4/THEM5 thioesterase family.</text>
</comment>
<feature type="domain" description="Thioesterase" evidence="24">
    <location>
        <begin position="76"/>
        <end position="149"/>
    </location>
</feature>
<dbReference type="InterPro" id="IPR029069">
    <property type="entry name" value="HotDog_dom_sf"/>
</dbReference>
<evidence type="ECO:0000256" key="14">
    <source>
        <dbReference type="ARBA" id="ARBA00037002"/>
    </source>
</evidence>
<evidence type="ECO:0000256" key="21">
    <source>
        <dbReference type="ARBA" id="ARBA00047969"/>
    </source>
</evidence>
<evidence type="ECO:0000256" key="23">
    <source>
        <dbReference type="ARBA" id="ARBA00048180"/>
    </source>
</evidence>
<dbReference type="InterPro" id="IPR052365">
    <property type="entry name" value="THEM4/THEM5_acyl-CoA_thioest"/>
</dbReference>
<dbReference type="Proteomes" id="UP000318937">
    <property type="component" value="Unassembled WGS sequence"/>
</dbReference>
<dbReference type="NCBIfam" id="TIGR00369">
    <property type="entry name" value="unchar_dom_1"/>
    <property type="match status" value="1"/>
</dbReference>
<evidence type="ECO:0000256" key="9">
    <source>
        <dbReference type="ARBA" id="ARBA00022946"/>
    </source>
</evidence>
<evidence type="ECO:0000256" key="12">
    <source>
        <dbReference type="ARBA" id="ARBA00023273"/>
    </source>
</evidence>
<dbReference type="OrthoDB" id="2139465at2"/>
<dbReference type="EMBL" id="VDGG01000057">
    <property type="protein sequence ID" value="TQR07078.1"/>
    <property type="molecule type" value="Genomic_DNA"/>
</dbReference>
<keyword evidence="6" id="KW-0053">Apoptosis</keyword>
<proteinExistence type="inferred from homology"/>
<dbReference type="PANTHER" id="PTHR12418">
    <property type="entry name" value="ACYL-COENZYME A THIOESTERASE THEM4"/>
    <property type="match status" value="1"/>
</dbReference>
<evidence type="ECO:0000256" key="5">
    <source>
        <dbReference type="ARBA" id="ARBA00022490"/>
    </source>
</evidence>
<evidence type="ECO:0000256" key="4">
    <source>
        <dbReference type="ARBA" id="ARBA00022475"/>
    </source>
</evidence>
<dbReference type="RefSeq" id="WP_142608866.1">
    <property type="nucleotide sequence ID" value="NZ_VDGG01000057.1"/>
</dbReference>
<evidence type="ECO:0000313" key="26">
    <source>
        <dbReference type="Proteomes" id="UP000318937"/>
    </source>
</evidence>
<dbReference type="InterPro" id="IPR003736">
    <property type="entry name" value="PAAI_dom"/>
</dbReference>
<comment type="catalytic activity">
    <reaction evidence="20">
        <text>hexadecanoyl-CoA + H2O = hexadecanoate + CoA + H(+)</text>
        <dbReference type="Rhea" id="RHEA:16645"/>
        <dbReference type="ChEBI" id="CHEBI:7896"/>
        <dbReference type="ChEBI" id="CHEBI:15377"/>
        <dbReference type="ChEBI" id="CHEBI:15378"/>
        <dbReference type="ChEBI" id="CHEBI:57287"/>
        <dbReference type="ChEBI" id="CHEBI:57379"/>
        <dbReference type="EC" id="3.1.2.2"/>
    </reaction>
    <physiologicalReaction direction="left-to-right" evidence="20">
        <dbReference type="Rhea" id="RHEA:16646"/>
    </physiologicalReaction>
</comment>
<organism evidence="25 26">
    <name type="scientific">Psychrobacillus soli</name>
    <dbReference type="NCBI Taxonomy" id="1543965"/>
    <lineage>
        <taxon>Bacteria</taxon>
        <taxon>Bacillati</taxon>
        <taxon>Bacillota</taxon>
        <taxon>Bacilli</taxon>
        <taxon>Bacillales</taxon>
        <taxon>Bacillaceae</taxon>
        <taxon>Psychrobacillus</taxon>
    </lineage>
</organism>
<evidence type="ECO:0000256" key="22">
    <source>
        <dbReference type="ARBA" id="ARBA00048074"/>
    </source>
</evidence>
<evidence type="ECO:0000256" key="20">
    <source>
        <dbReference type="ARBA" id="ARBA00047734"/>
    </source>
</evidence>
<evidence type="ECO:0000256" key="2">
    <source>
        <dbReference type="ARBA" id="ARBA00004496"/>
    </source>
</evidence>
<keyword evidence="8" id="KW-0276">Fatty acid metabolism</keyword>
<sequence>MNELQYLLNQVTENASEEEITLVKDLLTSIQIKQQNATTTTYLNAVLQMDIQFEHDTCIVTFPITPLSYNTFDKPHGGIIATIMDNAMGYLVNKDLQPEGKGAVTTNMNIHYVKAATEKSLIATSSYLHKGRQTLVLECTVTQPDGKRIAHATGSFFVISPPNSSK</sequence>
<evidence type="ECO:0000256" key="10">
    <source>
        <dbReference type="ARBA" id="ARBA00023098"/>
    </source>
</evidence>
<comment type="catalytic activity">
    <reaction evidence="21">
        <text>decanoyl-CoA + H2O = decanoate + CoA + H(+)</text>
        <dbReference type="Rhea" id="RHEA:40059"/>
        <dbReference type="ChEBI" id="CHEBI:15377"/>
        <dbReference type="ChEBI" id="CHEBI:15378"/>
        <dbReference type="ChEBI" id="CHEBI:27689"/>
        <dbReference type="ChEBI" id="CHEBI:57287"/>
        <dbReference type="ChEBI" id="CHEBI:61430"/>
    </reaction>
    <physiologicalReaction direction="left-to-right" evidence="21">
        <dbReference type="Rhea" id="RHEA:40060"/>
    </physiologicalReaction>
</comment>
<keyword evidence="4" id="KW-1003">Cell membrane</keyword>
<dbReference type="GO" id="GO:0016289">
    <property type="term" value="F:acyl-CoA hydrolase activity"/>
    <property type="evidence" value="ECO:0007669"/>
    <property type="project" value="UniProtKB-ARBA"/>
</dbReference>
<evidence type="ECO:0000256" key="6">
    <source>
        <dbReference type="ARBA" id="ARBA00022703"/>
    </source>
</evidence>
<keyword evidence="7" id="KW-0378">Hydrolase</keyword>
<evidence type="ECO:0000256" key="1">
    <source>
        <dbReference type="ARBA" id="ARBA00004170"/>
    </source>
</evidence>
<evidence type="ECO:0000256" key="15">
    <source>
        <dbReference type="ARBA" id="ARBA00038456"/>
    </source>
</evidence>
<comment type="catalytic activity">
    <reaction evidence="19">
        <text>octanoyl-CoA + H2O = octanoate + CoA + H(+)</text>
        <dbReference type="Rhea" id="RHEA:30143"/>
        <dbReference type="ChEBI" id="CHEBI:15377"/>
        <dbReference type="ChEBI" id="CHEBI:15378"/>
        <dbReference type="ChEBI" id="CHEBI:25646"/>
        <dbReference type="ChEBI" id="CHEBI:57287"/>
        <dbReference type="ChEBI" id="CHEBI:57386"/>
    </reaction>
    <physiologicalReaction direction="left-to-right" evidence="19">
        <dbReference type="Rhea" id="RHEA:30144"/>
    </physiologicalReaction>
</comment>
<evidence type="ECO:0000259" key="24">
    <source>
        <dbReference type="Pfam" id="PF03061"/>
    </source>
</evidence>